<evidence type="ECO:0000313" key="6">
    <source>
        <dbReference type="EMBL" id="MBO1927215.1"/>
    </source>
</evidence>
<dbReference type="RefSeq" id="WP_208148845.1">
    <property type="nucleotide sequence ID" value="NZ_JAGETV010000008.1"/>
</dbReference>
<evidence type="ECO:0000256" key="1">
    <source>
        <dbReference type="ARBA" id="ARBA00004370"/>
    </source>
</evidence>
<dbReference type="Pfam" id="PF00905">
    <property type="entry name" value="Transpeptidase"/>
    <property type="match status" value="1"/>
</dbReference>
<keyword evidence="7" id="KW-1185">Reference proteome</keyword>
<sequence length="688" mass="77622">MSRFFSRDILIFLLISAMMLVLLGRAFHNQIIEADTMREEADDRHERTYRIPAVRGEIYDRNGSLLALSTPMVAVQVDPKKIKEELHNYQQLMQLLDMNSSRFMQLVRDNRDKKLSFVRNIESEKLQHQIEALKLPGVFVKNIEYRYQAGSDKNSGRSITVTKQMPSLWVQESIVSRYLYLFERLGKALNIPPQKIYRAVYADKDRHLYIKRQLTPDYREKVDSLRLPYVFVTNEYKRFYTNGEVNANLIGFTNIDGIGKDGLERAYDAYLQGQDGAKVVIKDVRGNVINTIKASYTPGEEQSANQGYANGGDIQLSIDQNIQYYTYKALMQVMYKHQPKSASAIVLDAKSGEILAMANVPSYHVNRGSDRKGAGLRNRAVTDFIEPGSTIKPFIIAKAMDMGLINQNTVIDTKKGVLYVQGNRIKDTSRHGELTPEGIIQKSSNVGTAKIALMMDKHDQYELYKQLGFDRDSGIYFPGEAVKSLKHADFWREIDQASMSYGYGFNINLLNLARAYTVFANDGVLKEVSIFARVDESKKPVEAEKRIYQPEVARQVRQMMAKVTQRGGTALQAQIPGYQVAGKTGTSHKTSRKGGYQQNTYMSMFAGMVPASNPDMIMVVAVDEPSRGDYYGGKVAAPVFKEVMQQALRLRNIAPDMLPADHPELFLQQSAPFKGQIAHNGQPASSVP</sequence>
<name>A0ABS3Q4E7_9GAMM</name>
<dbReference type="Gene3D" id="3.40.710.10">
    <property type="entry name" value="DD-peptidase/beta-lactamase superfamily"/>
    <property type="match status" value="1"/>
</dbReference>
<proteinExistence type="predicted"/>
<comment type="caution">
    <text evidence="6">The sequence shown here is derived from an EMBL/GenBank/DDBJ whole genome shotgun (WGS) entry which is preliminary data.</text>
</comment>
<gene>
    <name evidence="6" type="ORF">J3998_06460</name>
</gene>
<keyword evidence="2" id="KW-0378">Hydrolase</keyword>
<dbReference type="InterPro" id="IPR005311">
    <property type="entry name" value="PBP_dimer"/>
</dbReference>
<dbReference type="EMBL" id="JAGETV010000008">
    <property type="protein sequence ID" value="MBO1927215.1"/>
    <property type="molecule type" value="Genomic_DNA"/>
</dbReference>
<feature type="domain" description="Penicillin-binding protein dimerisation" evidence="5">
    <location>
        <begin position="51"/>
        <end position="292"/>
    </location>
</feature>
<evidence type="ECO:0000259" key="5">
    <source>
        <dbReference type="Pfam" id="PF03717"/>
    </source>
</evidence>
<reference evidence="6 7" key="1">
    <citation type="submission" date="2021-03" db="EMBL/GenBank/DDBJ databases">
        <title>Thiomicrorhabdus sp.nov.,novel sulfur-oxidizing bacteria isolated from coastal sediment.</title>
        <authorList>
            <person name="Liu X."/>
        </authorList>
    </citation>
    <scope>NUCLEOTIDE SEQUENCE [LARGE SCALE GENOMIC DNA]</scope>
    <source>
        <strain evidence="6 7">6S2-11</strain>
    </source>
</reference>
<dbReference type="InterPro" id="IPR036138">
    <property type="entry name" value="PBP_dimer_sf"/>
</dbReference>
<dbReference type="PANTHER" id="PTHR30627:SF1">
    <property type="entry name" value="PEPTIDOGLYCAN D,D-TRANSPEPTIDASE FTSI"/>
    <property type="match status" value="1"/>
</dbReference>
<feature type="domain" description="Penicillin-binding protein transpeptidase" evidence="4">
    <location>
        <begin position="343"/>
        <end position="645"/>
    </location>
</feature>
<dbReference type="Pfam" id="PF03717">
    <property type="entry name" value="PBP_dimer"/>
    <property type="match status" value="1"/>
</dbReference>
<evidence type="ECO:0000256" key="2">
    <source>
        <dbReference type="ARBA" id="ARBA00022645"/>
    </source>
</evidence>
<accession>A0ABS3Q4E7</accession>
<protein>
    <submittedName>
        <fullName evidence="6">Penicillin-binding protein 2</fullName>
    </submittedName>
</protein>
<dbReference type="Gene3D" id="3.30.450.330">
    <property type="match status" value="1"/>
</dbReference>
<keyword evidence="2" id="KW-0121">Carboxypeptidase</keyword>
<evidence type="ECO:0000313" key="7">
    <source>
        <dbReference type="Proteomes" id="UP000664835"/>
    </source>
</evidence>
<dbReference type="InterPro" id="IPR012338">
    <property type="entry name" value="Beta-lactam/transpept-like"/>
</dbReference>
<keyword evidence="2" id="KW-0645">Protease</keyword>
<dbReference type="PANTHER" id="PTHR30627">
    <property type="entry name" value="PEPTIDOGLYCAN D,D-TRANSPEPTIDASE"/>
    <property type="match status" value="1"/>
</dbReference>
<dbReference type="InterPro" id="IPR050515">
    <property type="entry name" value="Beta-lactam/transpept"/>
</dbReference>
<dbReference type="Proteomes" id="UP000664835">
    <property type="component" value="Unassembled WGS sequence"/>
</dbReference>
<keyword evidence="3" id="KW-0472">Membrane</keyword>
<comment type="subcellular location">
    <subcellularLocation>
        <location evidence="1">Membrane</location>
    </subcellularLocation>
</comment>
<dbReference type="Gene3D" id="3.90.1310.10">
    <property type="entry name" value="Penicillin-binding protein 2a (Domain 2)"/>
    <property type="match status" value="2"/>
</dbReference>
<evidence type="ECO:0000256" key="3">
    <source>
        <dbReference type="ARBA" id="ARBA00023136"/>
    </source>
</evidence>
<dbReference type="SUPFAM" id="SSF56601">
    <property type="entry name" value="beta-lactamase/transpeptidase-like"/>
    <property type="match status" value="1"/>
</dbReference>
<evidence type="ECO:0000259" key="4">
    <source>
        <dbReference type="Pfam" id="PF00905"/>
    </source>
</evidence>
<organism evidence="6 7">
    <name type="scientific">Thiomicrorhabdus marina</name>
    <dbReference type="NCBI Taxonomy" id="2818442"/>
    <lineage>
        <taxon>Bacteria</taxon>
        <taxon>Pseudomonadati</taxon>
        <taxon>Pseudomonadota</taxon>
        <taxon>Gammaproteobacteria</taxon>
        <taxon>Thiotrichales</taxon>
        <taxon>Piscirickettsiaceae</taxon>
        <taxon>Thiomicrorhabdus</taxon>
    </lineage>
</organism>
<dbReference type="SUPFAM" id="SSF56519">
    <property type="entry name" value="Penicillin binding protein dimerisation domain"/>
    <property type="match status" value="2"/>
</dbReference>
<dbReference type="InterPro" id="IPR001460">
    <property type="entry name" value="PCN-bd_Tpept"/>
</dbReference>